<proteinExistence type="predicted"/>
<organism evidence="1 2">
    <name type="scientific">Fluviispira sanaruensis</name>
    <dbReference type="NCBI Taxonomy" id="2493639"/>
    <lineage>
        <taxon>Bacteria</taxon>
        <taxon>Pseudomonadati</taxon>
        <taxon>Bdellovibrionota</taxon>
        <taxon>Oligoflexia</taxon>
        <taxon>Silvanigrellales</taxon>
        <taxon>Silvanigrellaceae</taxon>
        <taxon>Fluviispira</taxon>
    </lineage>
</organism>
<dbReference type="Proteomes" id="UP000291236">
    <property type="component" value="Chromosome"/>
</dbReference>
<accession>A0A4P2VLM3</accession>
<evidence type="ECO:0000313" key="2">
    <source>
        <dbReference type="Proteomes" id="UP000291236"/>
    </source>
</evidence>
<reference evidence="1 2" key="1">
    <citation type="submission" date="2018-12" db="EMBL/GenBank/DDBJ databases">
        <title>Rubrispira sanarue gen. nov., sp., nov., a member of the order Silvanigrellales, isolated from a brackish lake in Hamamatsu Japan.</title>
        <authorList>
            <person name="Maejima Y."/>
            <person name="Iino T."/>
            <person name="Muraguchi Y."/>
            <person name="Fukuda K."/>
            <person name="Nojiri H."/>
            <person name="Ohkuma M."/>
            <person name="Moriuchi R."/>
            <person name="Dohra H."/>
            <person name="Kimbara K."/>
            <person name="Shintani M."/>
        </authorList>
    </citation>
    <scope>NUCLEOTIDE SEQUENCE [LARGE SCALE GENOMIC DNA]</scope>
    <source>
        <strain evidence="1 2">RF1110005</strain>
    </source>
</reference>
<name>A0A4P2VLM3_FLUSA</name>
<dbReference type="RefSeq" id="WP_130611684.1">
    <property type="nucleotide sequence ID" value="NZ_AP019368.1"/>
</dbReference>
<dbReference type="EMBL" id="AP019368">
    <property type="protein sequence ID" value="BBH54263.1"/>
    <property type="molecule type" value="Genomic_DNA"/>
</dbReference>
<gene>
    <name evidence="1" type="ORF">JCM31447_27270</name>
</gene>
<protein>
    <submittedName>
        <fullName evidence="1">Uncharacterized protein</fullName>
    </submittedName>
</protein>
<dbReference type="AlphaFoldDB" id="A0A4P2VLM3"/>
<evidence type="ECO:0000313" key="1">
    <source>
        <dbReference type="EMBL" id="BBH54263.1"/>
    </source>
</evidence>
<keyword evidence="2" id="KW-1185">Reference proteome</keyword>
<dbReference type="KEGG" id="sbf:JCM31447_27270"/>
<dbReference type="OrthoDB" id="5875472at2"/>
<sequence length="122" mass="14215">MLKKVFIIFSSILAIPAFSREPKIPKTTTFVFCSPILARSNWRWAVDTNNNYVTATGYWKLVKSEEEIIYGTKFDPYTFVFVINSNEYKRLIHFCKEDEFIQPADKSTSSWYAFSVEASSKK</sequence>